<feature type="transmembrane region" description="Helical" evidence="1">
    <location>
        <begin position="81"/>
        <end position="108"/>
    </location>
</feature>
<keyword evidence="1" id="KW-0812">Transmembrane</keyword>
<reference evidence="3" key="1">
    <citation type="journal article" date="2019" name="Int. J. Syst. Evol. Microbiol.">
        <title>The Global Catalogue of Microorganisms (GCM) 10K type strain sequencing project: providing services to taxonomists for standard genome sequencing and annotation.</title>
        <authorList>
            <consortium name="The Broad Institute Genomics Platform"/>
            <consortium name="The Broad Institute Genome Sequencing Center for Infectious Disease"/>
            <person name="Wu L."/>
            <person name="Ma J."/>
        </authorList>
    </citation>
    <scope>NUCLEOTIDE SEQUENCE [LARGE SCALE GENOMIC DNA]</scope>
    <source>
        <strain evidence="3">CGMCC 4.1621</strain>
    </source>
</reference>
<keyword evidence="3" id="KW-1185">Reference proteome</keyword>
<dbReference type="RefSeq" id="WP_204710969.1">
    <property type="nucleotide sequence ID" value="NZ_JBHSZV010000013.1"/>
</dbReference>
<sequence length="186" mass="20676">MNKEQFLKKLSTSLRRLSEDEREDILQDFQEHFDIGKEEGETEEEISKSLGSPTQIAKELLASYYLEKVEDTSTTGNVLRAVWAVIGLGFFNLVIVLGPFIAVVAVVLAGWVSGLAFIVSPLLVLVNLAIYPGTFELFDLFFSITLTGLGLIIAIGMLFVTRFITTGLVRYLNYNVRLVKGGLNHE</sequence>
<accession>A0ABW2EIX1</accession>
<dbReference type="EMBL" id="JBHSZV010000013">
    <property type="protein sequence ID" value="MFC7061461.1"/>
    <property type="molecule type" value="Genomic_DNA"/>
</dbReference>
<dbReference type="Pfam" id="PF22564">
    <property type="entry name" value="HAAS"/>
    <property type="match status" value="1"/>
</dbReference>
<protein>
    <submittedName>
        <fullName evidence="2">HAAS domain-containing protein</fullName>
    </submittedName>
</protein>
<evidence type="ECO:0000313" key="3">
    <source>
        <dbReference type="Proteomes" id="UP001596410"/>
    </source>
</evidence>
<keyword evidence="1" id="KW-1133">Transmembrane helix</keyword>
<gene>
    <name evidence="2" type="ORF">ACFQIC_06255</name>
</gene>
<feature type="transmembrane region" description="Helical" evidence="1">
    <location>
        <begin position="115"/>
        <end position="134"/>
    </location>
</feature>
<organism evidence="2 3">
    <name type="scientific">Halobacillus seohaensis</name>
    <dbReference type="NCBI Taxonomy" id="447421"/>
    <lineage>
        <taxon>Bacteria</taxon>
        <taxon>Bacillati</taxon>
        <taxon>Bacillota</taxon>
        <taxon>Bacilli</taxon>
        <taxon>Bacillales</taxon>
        <taxon>Bacillaceae</taxon>
        <taxon>Halobacillus</taxon>
    </lineage>
</organism>
<keyword evidence="1" id="KW-0472">Membrane</keyword>
<evidence type="ECO:0000313" key="2">
    <source>
        <dbReference type="EMBL" id="MFC7061461.1"/>
    </source>
</evidence>
<name>A0ABW2EIX1_9BACI</name>
<proteinExistence type="predicted"/>
<feature type="transmembrane region" description="Helical" evidence="1">
    <location>
        <begin position="140"/>
        <end position="160"/>
    </location>
</feature>
<dbReference type="Proteomes" id="UP001596410">
    <property type="component" value="Unassembled WGS sequence"/>
</dbReference>
<comment type="caution">
    <text evidence="2">The sequence shown here is derived from an EMBL/GenBank/DDBJ whole genome shotgun (WGS) entry which is preliminary data.</text>
</comment>
<evidence type="ECO:0000256" key="1">
    <source>
        <dbReference type="SAM" id="Phobius"/>
    </source>
</evidence>